<dbReference type="Gene3D" id="1.10.10.10">
    <property type="entry name" value="Winged helix-like DNA-binding domain superfamily/Winged helix DNA-binding domain"/>
    <property type="match status" value="1"/>
</dbReference>
<dbReference type="GO" id="GO:0003700">
    <property type="term" value="F:DNA-binding transcription factor activity"/>
    <property type="evidence" value="ECO:0007669"/>
    <property type="project" value="InterPro"/>
</dbReference>
<dbReference type="InterPro" id="IPR000835">
    <property type="entry name" value="HTH_MarR-typ"/>
</dbReference>
<dbReference type="InterPro" id="IPR036390">
    <property type="entry name" value="WH_DNA-bd_sf"/>
</dbReference>
<organism evidence="3 4">
    <name type="scientific">Candidatus Onthocola gallistercoris</name>
    <dbReference type="NCBI Taxonomy" id="2840876"/>
    <lineage>
        <taxon>Bacteria</taxon>
        <taxon>Bacillati</taxon>
        <taxon>Bacillota</taxon>
        <taxon>Bacilli</taxon>
        <taxon>Candidatus Onthocola</taxon>
    </lineage>
</organism>
<dbReference type="Pfam" id="PF01047">
    <property type="entry name" value="MarR"/>
    <property type="match status" value="1"/>
</dbReference>
<comment type="caution">
    <text evidence="3">The sequence shown here is derived from an EMBL/GenBank/DDBJ whole genome shotgun (WGS) entry which is preliminary data.</text>
</comment>
<protein>
    <submittedName>
        <fullName evidence="3">MarR family transcriptional regulator</fullName>
    </submittedName>
</protein>
<evidence type="ECO:0000259" key="1">
    <source>
        <dbReference type="PROSITE" id="PS50112"/>
    </source>
</evidence>
<feature type="domain" description="HTH marR-type" evidence="2">
    <location>
        <begin position="1"/>
        <end position="135"/>
    </location>
</feature>
<dbReference type="AlphaFoldDB" id="A0A9D1KYF6"/>
<dbReference type="PROSITE" id="PS50995">
    <property type="entry name" value="HTH_MARR_2"/>
    <property type="match status" value="1"/>
</dbReference>
<dbReference type="PROSITE" id="PS50112">
    <property type="entry name" value="PAS"/>
    <property type="match status" value="1"/>
</dbReference>
<name>A0A9D1KYF6_9FIRM</name>
<reference evidence="3" key="2">
    <citation type="journal article" date="2021" name="PeerJ">
        <title>Extensive microbial diversity within the chicken gut microbiome revealed by metagenomics and culture.</title>
        <authorList>
            <person name="Gilroy R."/>
            <person name="Ravi A."/>
            <person name="Getino M."/>
            <person name="Pursley I."/>
            <person name="Horton D.L."/>
            <person name="Alikhan N.F."/>
            <person name="Baker D."/>
            <person name="Gharbi K."/>
            <person name="Hall N."/>
            <person name="Watson M."/>
            <person name="Adriaenssens E.M."/>
            <person name="Foster-Nyarko E."/>
            <person name="Jarju S."/>
            <person name="Secka A."/>
            <person name="Antonio M."/>
            <person name="Oren A."/>
            <person name="Chaudhuri R.R."/>
            <person name="La Ragione R."/>
            <person name="Hildebrand F."/>
            <person name="Pallen M.J."/>
        </authorList>
    </citation>
    <scope>NUCLEOTIDE SEQUENCE</scope>
    <source>
        <strain evidence="3">CHK187-14744</strain>
    </source>
</reference>
<dbReference type="InterPro" id="IPR039422">
    <property type="entry name" value="MarR/SlyA-like"/>
</dbReference>
<dbReference type="PANTHER" id="PTHR33164:SF43">
    <property type="entry name" value="HTH-TYPE TRANSCRIPTIONAL REPRESSOR YETL"/>
    <property type="match status" value="1"/>
</dbReference>
<dbReference type="SUPFAM" id="SSF46785">
    <property type="entry name" value="Winged helix' DNA-binding domain"/>
    <property type="match status" value="1"/>
</dbReference>
<evidence type="ECO:0000313" key="3">
    <source>
        <dbReference type="EMBL" id="HIU03470.1"/>
    </source>
</evidence>
<gene>
    <name evidence="3" type="ORF">IAB63_09495</name>
</gene>
<dbReference type="PANTHER" id="PTHR33164">
    <property type="entry name" value="TRANSCRIPTIONAL REGULATOR, MARR FAMILY"/>
    <property type="match status" value="1"/>
</dbReference>
<sequence>MDYRQNAEDFLDYMNQFYKIDLIRELNVLSSGEVAVLGYLSLRNNGVNAGDITSSFHIGTSRTAAILKALEKKGLARRMADPQDGRCILVYITKEGQAFLDRKRQDAIGHMADFLELLGPEDAKDYMRIIKSALEKKRQKSPVD</sequence>
<dbReference type="Proteomes" id="UP000824164">
    <property type="component" value="Unassembled WGS sequence"/>
</dbReference>
<reference evidence="3" key="1">
    <citation type="submission" date="2020-10" db="EMBL/GenBank/DDBJ databases">
        <authorList>
            <person name="Gilroy R."/>
        </authorList>
    </citation>
    <scope>NUCLEOTIDE SEQUENCE</scope>
    <source>
        <strain evidence="3">CHK187-14744</strain>
    </source>
</reference>
<dbReference type="SMART" id="SM00347">
    <property type="entry name" value="HTH_MARR"/>
    <property type="match status" value="1"/>
</dbReference>
<proteinExistence type="predicted"/>
<dbReference type="InterPro" id="IPR000014">
    <property type="entry name" value="PAS"/>
</dbReference>
<dbReference type="GO" id="GO:0006950">
    <property type="term" value="P:response to stress"/>
    <property type="evidence" value="ECO:0007669"/>
    <property type="project" value="TreeGrafter"/>
</dbReference>
<evidence type="ECO:0000259" key="2">
    <source>
        <dbReference type="PROSITE" id="PS50995"/>
    </source>
</evidence>
<evidence type="ECO:0000313" key="4">
    <source>
        <dbReference type="Proteomes" id="UP000824164"/>
    </source>
</evidence>
<dbReference type="InterPro" id="IPR036388">
    <property type="entry name" value="WH-like_DNA-bd_sf"/>
</dbReference>
<accession>A0A9D1KYF6</accession>
<dbReference type="EMBL" id="DVLT01000056">
    <property type="protein sequence ID" value="HIU03470.1"/>
    <property type="molecule type" value="Genomic_DNA"/>
</dbReference>
<feature type="domain" description="PAS" evidence="1">
    <location>
        <begin position="84"/>
        <end position="137"/>
    </location>
</feature>